<proteinExistence type="predicted"/>
<keyword evidence="2" id="KW-1185">Reference proteome</keyword>
<sequence>MQALSEAPCSRFSSSKLVFKVLALVEGIELESPISQSCARSNGVHSSVLAYPRPFPFPKECNSPDVAKECAQGEKPGLHGLRYSRQAGKLPCSLSTFGLRLQLEPGENKAMDLSTSKRTEAVRQRRRRPHRVINEQFAYGDTSCPHWKLKRTPHS</sequence>
<gene>
    <name evidence="1" type="ORF">HPB47_007558</name>
</gene>
<organism evidence="1 2">
    <name type="scientific">Ixodes persulcatus</name>
    <name type="common">Taiga tick</name>
    <dbReference type="NCBI Taxonomy" id="34615"/>
    <lineage>
        <taxon>Eukaryota</taxon>
        <taxon>Metazoa</taxon>
        <taxon>Ecdysozoa</taxon>
        <taxon>Arthropoda</taxon>
        <taxon>Chelicerata</taxon>
        <taxon>Arachnida</taxon>
        <taxon>Acari</taxon>
        <taxon>Parasitiformes</taxon>
        <taxon>Ixodida</taxon>
        <taxon>Ixodoidea</taxon>
        <taxon>Ixodidae</taxon>
        <taxon>Ixodinae</taxon>
        <taxon>Ixodes</taxon>
    </lineage>
</organism>
<dbReference type="EMBL" id="JABSTQ010011090">
    <property type="protein sequence ID" value="KAG0415282.1"/>
    <property type="molecule type" value="Genomic_DNA"/>
</dbReference>
<accession>A0AC60P746</accession>
<dbReference type="Proteomes" id="UP000805193">
    <property type="component" value="Unassembled WGS sequence"/>
</dbReference>
<protein>
    <submittedName>
        <fullName evidence="1">Uncharacterized protein</fullName>
    </submittedName>
</protein>
<evidence type="ECO:0000313" key="1">
    <source>
        <dbReference type="EMBL" id="KAG0415282.1"/>
    </source>
</evidence>
<evidence type="ECO:0000313" key="2">
    <source>
        <dbReference type="Proteomes" id="UP000805193"/>
    </source>
</evidence>
<comment type="caution">
    <text evidence="1">The sequence shown here is derived from an EMBL/GenBank/DDBJ whole genome shotgun (WGS) entry which is preliminary data.</text>
</comment>
<reference evidence="1 2" key="1">
    <citation type="journal article" date="2020" name="Cell">
        <title>Large-Scale Comparative Analyses of Tick Genomes Elucidate Their Genetic Diversity and Vector Capacities.</title>
        <authorList>
            <consortium name="Tick Genome and Microbiome Consortium (TIGMIC)"/>
            <person name="Jia N."/>
            <person name="Wang J."/>
            <person name="Shi W."/>
            <person name="Du L."/>
            <person name="Sun Y."/>
            <person name="Zhan W."/>
            <person name="Jiang J.F."/>
            <person name="Wang Q."/>
            <person name="Zhang B."/>
            <person name="Ji P."/>
            <person name="Bell-Sakyi L."/>
            <person name="Cui X.M."/>
            <person name="Yuan T.T."/>
            <person name="Jiang B.G."/>
            <person name="Yang W.F."/>
            <person name="Lam T.T."/>
            <person name="Chang Q.C."/>
            <person name="Ding S.J."/>
            <person name="Wang X.J."/>
            <person name="Zhu J.G."/>
            <person name="Ruan X.D."/>
            <person name="Zhao L."/>
            <person name="Wei J.T."/>
            <person name="Ye R.Z."/>
            <person name="Que T.C."/>
            <person name="Du C.H."/>
            <person name="Zhou Y.H."/>
            <person name="Cheng J.X."/>
            <person name="Dai P.F."/>
            <person name="Guo W.B."/>
            <person name="Han X.H."/>
            <person name="Huang E.J."/>
            <person name="Li L.F."/>
            <person name="Wei W."/>
            <person name="Gao Y.C."/>
            <person name="Liu J.Z."/>
            <person name="Shao H.Z."/>
            <person name="Wang X."/>
            <person name="Wang C.C."/>
            <person name="Yang T.C."/>
            <person name="Huo Q.B."/>
            <person name="Li W."/>
            <person name="Chen H.Y."/>
            <person name="Chen S.E."/>
            <person name="Zhou L.G."/>
            <person name="Ni X.B."/>
            <person name="Tian J.H."/>
            <person name="Sheng Y."/>
            <person name="Liu T."/>
            <person name="Pan Y.S."/>
            <person name="Xia L.Y."/>
            <person name="Li J."/>
            <person name="Zhao F."/>
            <person name="Cao W.C."/>
        </authorList>
    </citation>
    <scope>NUCLEOTIDE SEQUENCE [LARGE SCALE GENOMIC DNA]</scope>
    <source>
        <strain evidence="1">Iper-2018</strain>
    </source>
</reference>
<name>A0AC60P746_IXOPE</name>